<dbReference type="NCBIfam" id="TIGR03461">
    <property type="entry name" value="pabC_Proteo"/>
    <property type="match status" value="1"/>
</dbReference>
<dbReference type="GO" id="GO:0030170">
    <property type="term" value="F:pyridoxal phosphate binding"/>
    <property type="evidence" value="ECO:0007669"/>
    <property type="project" value="InterPro"/>
</dbReference>
<evidence type="ECO:0000256" key="3">
    <source>
        <dbReference type="ARBA" id="ARBA00011738"/>
    </source>
</evidence>
<evidence type="ECO:0000256" key="7">
    <source>
        <dbReference type="ARBA" id="ARBA00035633"/>
    </source>
</evidence>
<keyword evidence="4" id="KW-0663">Pyridoxal phosphate</keyword>
<dbReference type="Proteomes" id="UP000575898">
    <property type="component" value="Unassembled WGS sequence"/>
</dbReference>
<sequence length="277" mass="30249">MILVNGRPLETVAANDRGLAYGDGVFRTLPIRDGMIAGWAWHLALLARDCQTLHLPMPTLDLLADEMRQCIAGIETGVAKITVTRGEGPRGYRIDPACAPTRILQATAGWPYQDAQLQQGIRLIRCRTQVTVQPALAGAKTLNRLDSVLARREWQDSQVFDGLMADQTGAWLETTMCSLFVEYQGALWLPDLAHAGVSGLSREVCLTCCRQLSIPVIMGRIDDNILANADAVMVANSLIGLVPVIDVEGQPYGLSARFQQLRAAWDRALAESTALRI</sequence>
<dbReference type="InterPro" id="IPR050571">
    <property type="entry name" value="Class-IV_PLP-Dep_Aminotrnsfr"/>
</dbReference>
<comment type="similarity">
    <text evidence="2">Belongs to the class-IV pyridoxal-phosphate-dependent aminotransferase family.</text>
</comment>
<dbReference type="AlphaFoldDB" id="A0A840MGY0"/>
<name>A0A840MGY0_9PROT</name>
<evidence type="ECO:0000313" key="10">
    <source>
        <dbReference type="EMBL" id="MBB5017650.1"/>
    </source>
</evidence>
<dbReference type="GO" id="GO:0005829">
    <property type="term" value="C:cytosol"/>
    <property type="evidence" value="ECO:0007669"/>
    <property type="project" value="TreeGrafter"/>
</dbReference>
<reference evidence="10 11" key="1">
    <citation type="submission" date="2020-08" db="EMBL/GenBank/DDBJ databases">
        <title>Genomic Encyclopedia of Type Strains, Phase IV (KMG-IV): sequencing the most valuable type-strain genomes for metagenomic binning, comparative biology and taxonomic classification.</title>
        <authorList>
            <person name="Goeker M."/>
        </authorList>
    </citation>
    <scope>NUCLEOTIDE SEQUENCE [LARGE SCALE GENOMIC DNA]</scope>
    <source>
        <strain evidence="10 11">DSM 27165</strain>
    </source>
</reference>
<keyword evidence="11" id="KW-1185">Reference proteome</keyword>
<keyword evidence="5" id="KW-0289">Folate biosynthesis</keyword>
<evidence type="ECO:0000256" key="5">
    <source>
        <dbReference type="ARBA" id="ARBA00022909"/>
    </source>
</evidence>
<comment type="pathway">
    <text evidence="7">Cofactor biosynthesis; tetrahydrofolate biosynthesis; 4-aminobenzoate from chorismate: step 2/2.</text>
</comment>
<evidence type="ECO:0000256" key="9">
    <source>
        <dbReference type="ARBA" id="ARBA00049529"/>
    </source>
</evidence>
<comment type="cofactor">
    <cofactor evidence="1">
        <name>pyridoxal 5'-phosphate</name>
        <dbReference type="ChEBI" id="CHEBI:597326"/>
    </cofactor>
</comment>
<evidence type="ECO:0000256" key="6">
    <source>
        <dbReference type="ARBA" id="ARBA00023239"/>
    </source>
</evidence>
<evidence type="ECO:0000256" key="1">
    <source>
        <dbReference type="ARBA" id="ARBA00001933"/>
    </source>
</evidence>
<dbReference type="InterPro" id="IPR017824">
    <property type="entry name" value="Aminodeoxychorismate_lyase_IV"/>
</dbReference>
<dbReference type="Gene3D" id="3.20.10.10">
    <property type="entry name" value="D-amino Acid Aminotransferase, subunit A, domain 2"/>
    <property type="match status" value="1"/>
</dbReference>
<dbReference type="SUPFAM" id="SSF56752">
    <property type="entry name" value="D-aminoacid aminotransferase-like PLP-dependent enzymes"/>
    <property type="match status" value="1"/>
</dbReference>
<evidence type="ECO:0000256" key="4">
    <source>
        <dbReference type="ARBA" id="ARBA00022898"/>
    </source>
</evidence>
<dbReference type="InterPro" id="IPR036038">
    <property type="entry name" value="Aminotransferase-like"/>
</dbReference>
<accession>A0A840MGY0</accession>
<comment type="caution">
    <text evidence="10">The sequence shown here is derived from an EMBL/GenBank/DDBJ whole genome shotgun (WGS) entry which is preliminary data.</text>
</comment>
<dbReference type="GO" id="GO:0046656">
    <property type="term" value="P:folic acid biosynthetic process"/>
    <property type="evidence" value="ECO:0007669"/>
    <property type="project" value="UniProtKB-KW"/>
</dbReference>
<evidence type="ECO:0000256" key="2">
    <source>
        <dbReference type="ARBA" id="ARBA00009320"/>
    </source>
</evidence>
<dbReference type="PANTHER" id="PTHR42743:SF2">
    <property type="entry name" value="AMINODEOXYCHORISMATE LYASE"/>
    <property type="match status" value="1"/>
</dbReference>
<comment type="subunit">
    <text evidence="3">Homodimer.</text>
</comment>
<dbReference type="GO" id="GO:0008696">
    <property type="term" value="F:4-amino-4-deoxychorismate lyase activity"/>
    <property type="evidence" value="ECO:0007669"/>
    <property type="project" value="UniProtKB-EC"/>
</dbReference>
<evidence type="ECO:0000313" key="11">
    <source>
        <dbReference type="Proteomes" id="UP000575898"/>
    </source>
</evidence>
<gene>
    <name evidence="10" type="ORF">HNQ59_000919</name>
</gene>
<dbReference type="InterPro" id="IPR043131">
    <property type="entry name" value="BCAT-like_N"/>
</dbReference>
<comment type="catalytic activity">
    <reaction evidence="9">
        <text>4-amino-4-deoxychorismate = 4-aminobenzoate + pyruvate + H(+)</text>
        <dbReference type="Rhea" id="RHEA:16201"/>
        <dbReference type="ChEBI" id="CHEBI:15361"/>
        <dbReference type="ChEBI" id="CHEBI:15378"/>
        <dbReference type="ChEBI" id="CHEBI:17836"/>
        <dbReference type="ChEBI" id="CHEBI:58406"/>
        <dbReference type="EC" id="4.1.3.38"/>
    </reaction>
</comment>
<dbReference type="EMBL" id="JACHHY010000004">
    <property type="protein sequence ID" value="MBB5017650.1"/>
    <property type="molecule type" value="Genomic_DNA"/>
</dbReference>
<keyword evidence="6 10" id="KW-0456">Lyase</keyword>
<organism evidence="10 11">
    <name type="scientific">Chitinivorax tropicus</name>
    <dbReference type="NCBI Taxonomy" id="714531"/>
    <lineage>
        <taxon>Bacteria</taxon>
        <taxon>Pseudomonadati</taxon>
        <taxon>Pseudomonadota</taxon>
        <taxon>Betaproteobacteria</taxon>
        <taxon>Chitinivorax</taxon>
    </lineage>
</organism>
<dbReference type="Gene3D" id="3.30.470.10">
    <property type="match status" value="1"/>
</dbReference>
<dbReference type="RefSeq" id="WP_184035780.1">
    <property type="nucleotide sequence ID" value="NZ_JACHHY010000004.1"/>
</dbReference>
<dbReference type="Pfam" id="PF01063">
    <property type="entry name" value="Aminotran_4"/>
    <property type="match status" value="1"/>
</dbReference>
<protein>
    <recommendedName>
        <fullName evidence="8">aminodeoxychorismate lyase</fullName>
        <ecNumber evidence="8">4.1.3.38</ecNumber>
    </recommendedName>
</protein>
<dbReference type="EC" id="4.1.3.38" evidence="8"/>
<proteinExistence type="inferred from homology"/>
<dbReference type="GO" id="GO:0008153">
    <property type="term" value="P:4-aminobenzoate biosynthetic process"/>
    <property type="evidence" value="ECO:0007669"/>
    <property type="project" value="TreeGrafter"/>
</dbReference>
<dbReference type="InterPro" id="IPR001544">
    <property type="entry name" value="Aminotrans_IV"/>
</dbReference>
<evidence type="ECO:0000256" key="8">
    <source>
        <dbReference type="ARBA" id="ARBA00035676"/>
    </source>
</evidence>
<dbReference type="InterPro" id="IPR043132">
    <property type="entry name" value="BCAT-like_C"/>
</dbReference>
<dbReference type="PANTHER" id="PTHR42743">
    <property type="entry name" value="AMINO-ACID AMINOTRANSFERASE"/>
    <property type="match status" value="1"/>
</dbReference>